<name>A0A1F6H364_9PROT</name>
<proteinExistence type="predicted"/>
<reference evidence="3 4" key="1">
    <citation type="journal article" date="2016" name="Nat. Commun.">
        <title>Thousands of microbial genomes shed light on interconnected biogeochemical processes in an aquifer system.</title>
        <authorList>
            <person name="Anantharaman K."/>
            <person name="Brown C.T."/>
            <person name="Hug L.A."/>
            <person name="Sharon I."/>
            <person name="Castelle C.J."/>
            <person name="Probst A.J."/>
            <person name="Thomas B.C."/>
            <person name="Singh A."/>
            <person name="Wilkins M.J."/>
            <person name="Karaoz U."/>
            <person name="Brodie E.L."/>
            <person name="Williams K.H."/>
            <person name="Hubbard S.S."/>
            <person name="Banfield J.F."/>
        </authorList>
    </citation>
    <scope>NUCLEOTIDE SEQUENCE [LARGE SCALE GENOMIC DNA]</scope>
</reference>
<evidence type="ECO:0000259" key="2">
    <source>
        <dbReference type="Pfam" id="PF07238"/>
    </source>
</evidence>
<feature type="compositionally biased region" description="Acidic residues" evidence="1">
    <location>
        <begin position="377"/>
        <end position="390"/>
    </location>
</feature>
<sequence length="406" mass="45591">MGIVYSIYQKIKAAQLGKNVEKYKVRKDQTKMMALKMNEESTEALQELAKRAGKSTDDLLSDNRNFEKAVNQIIAKNPADPILALVQSIREQADFVYSNHKVAFVCTQMLEVGQELRVFVTHKGKDHSFLARVLRVTQSELWLKPPKAKGKVINLTVFKRFEIRLYRPQDGEYHFFVDLVRQVKRPVNALILSHALQVTRLNHRQHERIAVELEKKIAYLIPKIDAQFTFGETEAVQNTVTIMDISAGGLRFVTEGLPNGVEIETPVVTLLPEVGIRKKVRSKIVRIDHKEGDKLYFVHLMFGSLTERDRHLLEKFIHDTKLGKKPVKKAAGLPSRVKDAFAGVGPTPGLEGAAEEAAAAPESAEPIELEAVPDTGLDLDQDLDLGLDEPSEAKPQTDELDFNEEG</sequence>
<protein>
    <recommendedName>
        <fullName evidence="2">PilZ domain-containing protein</fullName>
    </recommendedName>
</protein>
<comment type="caution">
    <text evidence="3">The sequence shown here is derived from an EMBL/GenBank/DDBJ whole genome shotgun (WGS) entry which is preliminary data.</text>
</comment>
<dbReference type="AlphaFoldDB" id="A0A1F6H364"/>
<evidence type="ECO:0000313" key="4">
    <source>
        <dbReference type="Proteomes" id="UP000177583"/>
    </source>
</evidence>
<evidence type="ECO:0000313" key="3">
    <source>
        <dbReference type="EMBL" id="OGH04821.1"/>
    </source>
</evidence>
<gene>
    <name evidence="3" type="ORF">A2557_07495</name>
</gene>
<accession>A0A1F6H364</accession>
<evidence type="ECO:0000256" key="1">
    <source>
        <dbReference type="SAM" id="MobiDB-lite"/>
    </source>
</evidence>
<feature type="region of interest" description="Disordered" evidence="1">
    <location>
        <begin position="346"/>
        <end position="406"/>
    </location>
</feature>
<dbReference type="Pfam" id="PF07238">
    <property type="entry name" value="PilZ"/>
    <property type="match status" value="1"/>
</dbReference>
<organism evidence="3 4">
    <name type="scientific">Candidatus Lambdaproteobacteria bacterium RIFOXYD2_FULL_56_26</name>
    <dbReference type="NCBI Taxonomy" id="1817773"/>
    <lineage>
        <taxon>Bacteria</taxon>
        <taxon>Pseudomonadati</taxon>
        <taxon>Pseudomonadota</taxon>
        <taxon>Candidatus Lambdaproteobacteria</taxon>
    </lineage>
</organism>
<dbReference type="EMBL" id="MFNF01000001">
    <property type="protein sequence ID" value="OGH04821.1"/>
    <property type="molecule type" value="Genomic_DNA"/>
</dbReference>
<dbReference type="Proteomes" id="UP000177583">
    <property type="component" value="Unassembled WGS sequence"/>
</dbReference>
<dbReference type="GO" id="GO:0035438">
    <property type="term" value="F:cyclic-di-GMP binding"/>
    <property type="evidence" value="ECO:0007669"/>
    <property type="project" value="InterPro"/>
</dbReference>
<dbReference type="InterPro" id="IPR009875">
    <property type="entry name" value="PilZ_domain"/>
</dbReference>
<feature type="domain" description="PilZ" evidence="2">
    <location>
        <begin position="204"/>
        <end position="317"/>
    </location>
</feature>
<feature type="compositionally biased region" description="Low complexity" evidence="1">
    <location>
        <begin position="349"/>
        <end position="370"/>
    </location>
</feature>
<dbReference type="Gene3D" id="2.40.10.220">
    <property type="entry name" value="predicted glycosyltransferase like domains"/>
    <property type="match status" value="1"/>
</dbReference>